<feature type="compositionally biased region" description="Polar residues" evidence="1">
    <location>
        <begin position="18"/>
        <end position="37"/>
    </location>
</feature>
<organism evidence="3 4">
    <name type="scientific">Roridomyces roridus</name>
    <dbReference type="NCBI Taxonomy" id="1738132"/>
    <lineage>
        <taxon>Eukaryota</taxon>
        <taxon>Fungi</taxon>
        <taxon>Dikarya</taxon>
        <taxon>Basidiomycota</taxon>
        <taxon>Agaricomycotina</taxon>
        <taxon>Agaricomycetes</taxon>
        <taxon>Agaricomycetidae</taxon>
        <taxon>Agaricales</taxon>
        <taxon>Marasmiineae</taxon>
        <taxon>Mycenaceae</taxon>
        <taxon>Roridomyces</taxon>
    </lineage>
</organism>
<accession>A0AAD7B886</accession>
<keyword evidence="2" id="KW-1133">Transmembrane helix</keyword>
<feature type="region of interest" description="Disordered" evidence="1">
    <location>
        <begin position="175"/>
        <end position="199"/>
    </location>
</feature>
<feature type="region of interest" description="Disordered" evidence="1">
    <location>
        <begin position="1"/>
        <end position="111"/>
    </location>
</feature>
<keyword evidence="4" id="KW-1185">Reference proteome</keyword>
<evidence type="ECO:0000256" key="1">
    <source>
        <dbReference type="SAM" id="MobiDB-lite"/>
    </source>
</evidence>
<evidence type="ECO:0000313" key="3">
    <source>
        <dbReference type="EMBL" id="KAJ7613140.1"/>
    </source>
</evidence>
<dbReference type="AlphaFoldDB" id="A0AAD7B886"/>
<sequence>MNADGSVSTIVVRLPDANPTTAAQGESSSGSPTDTGVTESSASSAPPLTSAPLLSSPTETEPSTPATGISTTTRTTQPYSSATSAAVQSSASEIPSTATASTGASVSPAASDAEKQHEQAVIVGVLVGVLILAGFASAVFIWWVRRRLAEWTRDVEAGRAWRSVLNEELPIGSGAASQGNSKGLREAGSWRDTFSGEPETPLPCYTRAV</sequence>
<feature type="transmembrane region" description="Helical" evidence="2">
    <location>
        <begin position="120"/>
        <end position="144"/>
    </location>
</feature>
<comment type="caution">
    <text evidence="3">The sequence shown here is derived from an EMBL/GenBank/DDBJ whole genome shotgun (WGS) entry which is preliminary data.</text>
</comment>
<reference evidence="3" key="1">
    <citation type="submission" date="2023-03" db="EMBL/GenBank/DDBJ databases">
        <title>Massive genome expansion in bonnet fungi (Mycena s.s.) driven by repeated elements and novel gene families across ecological guilds.</title>
        <authorList>
            <consortium name="Lawrence Berkeley National Laboratory"/>
            <person name="Harder C.B."/>
            <person name="Miyauchi S."/>
            <person name="Viragh M."/>
            <person name="Kuo A."/>
            <person name="Thoen E."/>
            <person name="Andreopoulos B."/>
            <person name="Lu D."/>
            <person name="Skrede I."/>
            <person name="Drula E."/>
            <person name="Henrissat B."/>
            <person name="Morin E."/>
            <person name="Kohler A."/>
            <person name="Barry K."/>
            <person name="LaButti K."/>
            <person name="Morin E."/>
            <person name="Salamov A."/>
            <person name="Lipzen A."/>
            <person name="Mereny Z."/>
            <person name="Hegedus B."/>
            <person name="Baldrian P."/>
            <person name="Stursova M."/>
            <person name="Weitz H."/>
            <person name="Taylor A."/>
            <person name="Grigoriev I.V."/>
            <person name="Nagy L.G."/>
            <person name="Martin F."/>
            <person name="Kauserud H."/>
        </authorList>
    </citation>
    <scope>NUCLEOTIDE SEQUENCE</scope>
    <source>
        <strain evidence="3">9284</strain>
    </source>
</reference>
<gene>
    <name evidence="3" type="ORF">FB45DRAFT_874661</name>
</gene>
<protein>
    <recommendedName>
        <fullName evidence="5">Mid2 domain-containing protein</fullName>
    </recommendedName>
</protein>
<feature type="compositionally biased region" description="Polar residues" evidence="1">
    <location>
        <begin position="66"/>
        <end position="79"/>
    </location>
</feature>
<dbReference type="EMBL" id="JARKIF010000029">
    <property type="protein sequence ID" value="KAJ7613140.1"/>
    <property type="molecule type" value="Genomic_DNA"/>
</dbReference>
<name>A0AAD7B886_9AGAR</name>
<evidence type="ECO:0000256" key="2">
    <source>
        <dbReference type="SAM" id="Phobius"/>
    </source>
</evidence>
<proteinExistence type="predicted"/>
<feature type="compositionally biased region" description="Low complexity" evidence="1">
    <location>
        <begin position="38"/>
        <end position="65"/>
    </location>
</feature>
<feature type="compositionally biased region" description="Low complexity" evidence="1">
    <location>
        <begin position="80"/>
        <end position="111"/>
    </location>
</feature>
<evidence type="ECO:0008006" key="5">
    <source>
        <dbReference type="Google" id="ProtNLM"/>
    </source>
</evidence>
<evidence type="ECO:0000313" key="4">
    <source>
        <dbReference type="Proteomes" id="UP001221142"/>
    </source>
</evidence>
<keyword evidence="2" id="KW-0812">Transmembrane</keyword>
<dbReference type="Proteomes" id="UP001221142">
    <property type="component" value="Unassembled WGS sequence"/>
</dbReference>
<keyword evidence="2" id="KW-0472">Membrane</keyword>